<reference evidence="3" key="2">
    <citation type="submission" date="2025-08" db="UniProtKB">
        <authorList>
            <consortium name="RefSeq"/>
        </authorList>
    </citation>
    <scope>IDENTIFICATION</scope>
    <source>
        <tissue evidence="3">Leaf</tissue>
    </source>
</reference>
<dbReference type="GO" id="GO:0009507">
    <property type="term" value="C:chloroplast"/>
    <property type="evidence" value="ECO:0007669"/>
    <property type="project" value="TreeGrafter"/>
</dbReference>
<sequence length="350" mass="38670">MASNLLKLHIQTSTTTLTYSHSLPFSRSKIQSQFLPSFSKHPLHISLQSFLPRKPLNIPKQQLLPIHCSVSNTTSPSPPTSKVHAILQAKTSLSAALQKPLNNPKLTGKIKKLQHPRFRVGIPLIDDSPESLSQLAFDIFADLQIKRRGFPVKILLIWPNSSSMVSGVNAFEALPSGLIQHIDLTSAMSVDNRVLNSADVAVFLAPNSSQLAVMKLVSDSLYPTPLVLFNPKWTFEEEDSFGDLSGFIGSFDVLYAFLGLEVRGLLSKRKGVVFKYVRDGVVSGQKWEVFVEEEGEGNQLKVVSRFKSRPSISEVENVLYNLMAVTSPITKSAKFLKDLVSKVTGRKSVN</sequence>
<evidence type="ECO:0000313" key="3">
    <source>
        <dbReference type="RefSeq" id="XP_021863371.1"/>
    </source>
</evidence>
<evidence type="ECO:0000313" key="2">
    <source>
        <dbReference type="Proteomes" id="UP000813463"/>
    </source>
</evidence>
<dbReference type="Proteomes" id="UP000813463">
    <property type="component" value="Chromosome 4"/>
</dbReference>
<feature type="domain" description="DUF1995" evidence="1">
    <location>
        <begin position="79"/>
        <end position="317"/>
    </location>
</feature>
<organism evidence="2 3">
    <name type="scientific">Spinacia oleracea</name>
    <name type="common">Spinach</name>
    <dbReference type="NCBI Taxonomy" id="3562"/>
    <lineage>
        <taxon>Eukaryota</taxon>
        <taxon>Viridiplantae</taxon>
        <taxon>Streptophyta</taxon>
        <taxon>Embryophyta</taxon>
        <taxon>Tracheophyta</taxon>
        <taxon>Spermatophyta</taxon>
        <taxon>Magnoliopsida</taxon>
        <taxon>eudicotyledons</taxon>
        <taxon>Gunneridae</taxon>
        <taxon>Pentapetalae</taxon>
        <taxon>Caryophyllales</taxon>
        <taxon>Chenopodiaceae</taxon>
        <taxon>Chenopodioideae</taxon>
        <taxon>Anserineae</taxon>
        <taxon>Spinacia</taxon>
    </lineage>
</organism>
<dbReference type="PANTHER" id="PTHR36365">
    <property type="entry name" value="OS05G0500400 PROTEIN"/>
    <property type="match status" value="1"/>
</dbReference>
<protein>
    <recommendedName>
        <fullName evidence="1">DUF1995 domain-containing protein</fullName>
    </recommendedName>
</protein>
<name>A0A9R0J9G2_SPIOL</name>
<reference evidence="2" key="1">
    <citation type="journal article" date="2021" name="Nat. Commun.">
        <title>Genomic analyses provide insights into spinach domestication and the genetic basis of agronomic traits.</title>
        <authorList>
            <person name="Cai X."/>
            <person name="Sun X."/>
            <person name="Xu C."/>
            <person name="Sun H."/>
            <person name="Wang X."/>
            <person name="Ge C."/>
            <person name="Zhang Z."/>
            <person name="Wang Q."/>
            <person name="Fei Z."/>
            <person name="Jiao C."/>
            <person name="Wang Q."/>
        </authorList>
    </citation>
    <scope>NUCLEOTIDE SEQUENCE [LARGE SCALE GENOMIC DNA]</scope>
    <source>
        <strain evidence="2">cv. Varoflay</strain>
    </source>
</reference>
<dbReference type="InterPro" id="IPR018962">
    <property type="entry name" value="DUF1995"/>
</dbReference>
<keyword evidence="2" id="KW-1185">Reference proteome</keyword>
<dbReference type="GeneID" id="110802239"/>
<dbReference type="OrthoDB" id="515480at2759"/>
<dbReference type="Pfam" id="PF09353">
    <property type="entry name" value="DUF1995"/>
    <property type="match status" value="1"/>
</dbReference>
<dbReference type="KEGG" id="soe:110802239"/>
<proteinExistence type="predicted"/>
<dbReference type="PANTHER" id="PTHR36365:SF1">
    <property type="entry name" value="OS05G0500400 PROTEIN"/>
    <property type="match status" value="1"/>
</dbReference>
<dbReference type="AlphaFoldDB" id="A0A9R0J9G2"/>
<gene>
    <name evidence="3" type="primary">LOC110802239</name>
</gene>
<dbReference type="RefSeq" id="XP_021863371.1">
    <property type="nucleotide sequence ID" value="XM_022007679.2"/>
</dbReference>
<accession>A0A9R0J9G2</accession>
<evidence type="ECO:0000259" key="1">
    <source>
        <dbReference type="Pfam" id="PF09353"/>
    </source>
</evidence>